<name>A0A369K934_HYPMA</name>
<dbReference type="InParanoid" id="A0A369K934"/>
<gene>
    <name evidence="4" type="ORF">Hypma_013903</name>
</gene>
<dbReference type="AlphaFoldDB" id="A0A369K934"/>
<comment type="caution">
    <text evidence="4">The sequence shown here is derived from an EMBL/GenBank/DDBJ whole genome shotgun (WGS) entry which is preliminary data.</text>
</comment>
<feature type="compositionally biased region" description="Polar residues" evidence="1">
    <location>
        <begin position="324"/>
        <end position="333"/>
    </location>
</feature>
<dbReference type="OrthoDB" id="3214861at2759"/>
<feature type="transmembrane region" description="Helical" evidence="2">
    <location>
        <begin position="237"/>
        <end position="257"/>
    </location>
</feature>
<keyword evidence="2" id="KW-0812">Transmembrane</keyword>
<feature type="transmembrane region" description="Helical" evidence="2">
    <location>
        <begin position="99"/>
        <end position="117"/>
    </location>
</feature>
<dbReference type="Proteomes" id="UP000076154">
    <property type="component" value="Unassembled WGS sequence"/>
</dbReference>
<accession>A0A369K934</accession>
<reference evidence="4" key="1">
    <citation type="submission" date="2018-04" db="EMBL/GenBank/DDBJ databases">
        <title>Whole genome sequencing of Hypsizygus marmoreus.</title>
        <authorList>
            <person name="Choi I.-G."/>
            <person name="Min B."/>
            <person name="Kim J.-G."/>
            <person name="Kim S."/>
            <person name="Oh Y.-L."/>
            <person name="Kong W.-S."/>
            <person name="Park H."/>
            <person name="Jeong J."/>
            <person name="Song E.-S."/>
        </authorList>
    </citation>
    <scope>NUCLEOTIDE SEQUENCE [LARGE SCALE GENOMIC DNA]</scope>
    <source>
        <strain evidence="4">51987-8</strain>
    </source>
</reference>
<dbReference type="PANTHER" id="PTHR40465">
    <property type="entry name" value="CHROMOSOME 1, WHOLE GENOME SHOTGUN SEQUENCE"/>
    <property type="match status" value="1"/>
</dbReference>
<dbReference type="InterPro" id="IPR045339">
    <property type="entry name" value="DUF6534"/>
</dbReference>
<evidence type="ECO:0000256" key="2">
    <source>
        <dbReference type="SAM" id="Phobius"/>
    </source>
</evidence>
<dbReference type="STRING" id="39966.A0A369K934"/>
<evidence type="ECO:0000259" key="3">
    <source>
        <dbReference type="Pfam" id="PF20152"/>
    </source>
</evidence>
<feature type="transmembrane region" description="Helical" evidence="2">
    <location>
        <begin position="129"/>
        <end position="149"/>
    </location>
</feature>
<evidence type="ECO:0000313" key="5">
    <source>
        <dbReference type="Proteomes" id="UP000076154"/>
    </source>
</evidence>
<feature type="transmembrane region" description="Helical" evidence="2">
    <location>
        <begin position="58"/>
        <end position="79"/>
    </location>
</feature>
<feature type="transmembrane region" description="Helical" evidence="2">
    <location>
        <begin position="169"/>
        <end position="192"/>
    </location>
</feature>
<feature type="transmembrane region" description="Helical" evidence="2">
    <location>
        <begin position="20"/>
        <end position="46"/>
    </location>
</feature>
<dbReference type="PANTHER" id="PTHR40465:SF1">
    <property type="entry name" value="DUF6534 DOMAIN-CONTAINING PROTEIN"/>
    <property type="match status" value="1"/>
</dbReference>
<dbReference type="Pfam" id="PF20152">
    <property type="entry name" value="DUF6534"/>
    <property type="match status" value="1"/>
</dbReference>
<dbReference type="EMBL" id="LUEZ02000009">
    <property type="protein sequence ID" value="RDB30082.1"/>
    <property type="molecule type" value="Genomic_DNA"/>
</dbReference>
<evidence type="ECO:0000256" key="1">
    <source>
        <dbReference type="SAM" id="MobiDB-lite"/>
    </source>
</evidence>
<protein>
    <recommendedName>
        <fullName evidence="3">DUF6534 domain-containing protein</fullName>
    </recommendedName>
</protein>
<organism evidence="4 5">
    <name type="scientific">Hypsizygus marmoreus</name>
    <name type="common">White beech mushroom</name>
    <name type="synonym">Agaricus marmoreus</name>
    <dbReference type="NCBI Taxonomy" id="39966"/>
    <lineage>
        <taxon>Eukaryota</taxon>
        <taxon>Fungi</taxon>
        <taxon>Dikarya</taxon>
        <taxon>Basidiomycota</taxon>
        <taxon>Agaricomycotina</taxon>
        <taxon>Agaricomycetes</taxon>
        <taxon>Agaricomycetidae</taxon>
        <taxon>Agaricales</taxon>
        <taxon>Tricholomatineae</taxon>
        <taxon>Lyophyllaceae</taxon>
        <taxon>Hypsizygus</taxon>
    </lineage>
</organism>
<feature type="domain" description="DUF6534" evidence="3">
    <location>
        <begin position="177"/>
        <end position="262"/>
    </location>
</feature>
<proteinExistence type="predicted"/>
<keyword evidence="2" id="KW-0472">Membrane</keyword>
<feature type="region of interest" description="Disordered" evidence="1">
    <location>
        <begin position="313"/>
        <end position="333"/>
    </location>
</feature>
<sequence>MSLPAAQDGVPLPTPAFDNTLGALLVGGLVAMALWGVTCVQTFTFFTRRSRDRLPFKLGIAFLWALDTFDSALNGHILYHYLVSNYLNPLAISKPVWSVIIHVAITSISDFFIRSMFAMRFYRLSKGNIPVTAWVMAVSITDLVCGIVITAKAFGIESYLELDKLSSLLYLNFAAGTTSDLSVALGLCYLLFTSRTGFRRTDTLINILMIYTVNTGLIVALDAALGMITYIVMPNNFVFLGFYLLLSKLYLNSYLATINAREDLREKIDDPVSIHLSQISRSRNRFEHPSLQQHTGEKGSRAETMAISVQTLVEKQRDDMDPESATSSPARAY</sequence>
<keyword evidence="2" id="KW-1133">Transmembrane helix</keyword>
<evidence type="ECO:0000313" key="4">
    <source>
        <dbReference type="EMBL" id="RDB30082.1"/>
    </source>
</evidence>
<keyword evidence="5" id="KW-1185">Reference proteome</keyword>
<feature type="transmembrane region" description="Helical" evidence="2">
    <location>
        <begin position="204"/>
        <end position="231"/>
    </location>
</feature>